<sequence>MKVDIYSDIACPWCYVGQVRFEQALTTFPGRRDVQVFHRPYQLNPALPYEPQPLLDYYLARGGVTFRDDHVKVVGVAREDGLTLDLERALAVNTLPAHQLLWLAGRDEDGGDQHAVKHALMRTCLTDGGNVADPDTLVALAQQAGMDPDRVRAALADGTGIAEVKTAMRQADQLGVRAVPTFVFDSRLAVRGAQDTATFQRVLEGAAARSAPSTPGADTCSGDSCSA</sequence>
<comment type="caution">
    <text evidence="3">The sequence shown here is derived from an EMBL/GenBank/DDBJ whole genome shotgun (WGS) entry which is preliminary data.</text>
</comment>
<dbReference type="PANTHER" id="PTHR13887:SF41">
    <property type="entry name" value="THIOREDOXIN SUPERFAMILY PROTEIN"/>
    <property type="match status" value="1"/>
</dbReference>
<dbReference type="Gene3D" id="3.40.30.10">
    <property type="entry name" value="Glutaredoxin"/>
    <property type="match status" value="1"/>
</dbReference>
<feature type="region of interest" description="Disordered" evidence="1">
    <location>
        <begin position="208"/>
        <end position="227"/>
    </location>
</feature>
<reference evidence="3" key="1">
    <citation type="journal article" date="2014" name="Int. J. Syst. Evol. Microbiol.">
        <title>Complete genome sequence of Corynebacterium casei LMG S-19264T (=DSM 44701T), isolated from a smear-ripened cheese.</title>
        <authorList>
            <consortium name="US DOE Joint Genome Institute (JGI-PGF)"/>
            <person name="Walter F."/>
            <person name="Albersmeier A."/>
            <person name="Kalinowski J."/>
            <person name="Ruckert C."/>
        </authorList>
    </citation>
    <scope>NUCLEOTIDE SEQUENCE</scope>
    <source>
        <strain evidence="3">JCM 4637</strain>
    </source>
</reference>
<proteinExistence type="predicted"/>
<dbReference type="SUPFAM" id="SSF52833">
    <property type="entry name" value="Thioredoxin-like"/>
    <property type="match status" value="1"/>
</dbReference>
<evidence type="ECO:0000256" key="1">
    <source>
        <dbReference type="SAM" id="MobiDB-lite"/>
    </source>
</evidence>
<protein>
    <submittedName>
        <fullName evidence="3">Polyketide synthase</fullName>
    </submittedName>
</protein>
<dbReference type="Proteomes" id="UP000638353">
    <property type="component" value="Unassembled WGS sequence"/>
</dbReference>
<dbReference type="InterPro" id="IPR001853">
    <property type="entry name" value="DSBA-like_thioredoxin_dom"/>
</dbReference>
<gene>
    <name evidence="3" type="primary">frnE</name>
    <name evidence="3" type="ORF">GCM10010334_72010</name>
</gene>
<dbReference type="PANTHER" id="PTHR13887">
    <property type="entry name" value="GLUTATHIONE S-TRANSFERASE KAPPA"/>
    <property type="match status" value="1"/>
</dbReference>
<reference evidence="3" key="2">
    <citation type="submission" date="2020-09" db="EMBL/GenBank/DDBJ databases">
        <authorList>
            <person name="Sun Q."/>
            <person name="Ohkuma M."/>
        </authorList>
    </citation>
    <scope>NUCLEOTIDE SEQUENCE</scope>
    <source>
        <strain evidence="3">JCM 4637</strain>
    </source>
</reference>
<accession>A0A918X5A7</accession>
<dbReference type="EMBL" id="BMVC01000020">
    <property type="protein sequence ID" value="GHD13649.1"/>
    <property type="molecule type" value="Genomic_DNA"/>
</dbReference>
<feature type="domain" description="DSBA-like thioredoxin" evidence="2">
    <location>
        <begin position="3"/>
        <end position="203"/>
    </location>
</feature>
<dbReference type="InterPro" id="IPR036249">
    <property type="entry name" value="Thioredoxin-like_sf"/>
</dbReference>
<dbReference type="GO" id="GO:0016491">
    <property type="term" value="F:oxidoreductase activity"/>
    <property type="evidence" value="ECO:0007669"/>
    <property type="project" value="InterPro"/>
</dbReference>
<evidence type="ECO:0000313" key="4">
    <source>
        <dbReference type="Proteomes" id="UP000638353"/>
    </source>
</evidence>
<dbReference type="Pfam" id="PF01323">
    <property type="entry name" value="DSBA"/>
    <property type="match status" value="1"/>
</dbReference>
<dbReference type="AlphaFoldDB" id="A0A918X5A7"/>
<evidence type="ECO:0000259" key="2">
    <source>
        <dbReference type="Pfam" id="PF01323"/>
    </source>
</evidence>
<dbReference type="CDD" id="cd03024">
    <property type="entry name" value="DsbA_FrnE"/>
    <property type="match status" value="1"/>
</dbReference>
<dbReference type="RefSeq" id="WP_189828540.1">
    <property type="nucleotide sequence ID" value="NZ_BMVC01000020.1"/>
</dbReference>
<evidence type="ECO:0000313" key="3">
    <source>
        <dbReference type="EMBL" id="GHD13649.1"/>
    </source>
</evidence>
<organism evidence="3 4">
    <name type="scientific">Streptomyces finlayi</name>
    <dbReference type="NCBI Taxonomy" id="67296"/>
    <lineage>
        <taxon>Bacteria</taxon>
        <taxon>Bacillati</taxon>
        <taxon>Actinomycetota</taxon>
        <taxon>Actinomycetes</taxon>
        <taxon>Kitasatosporales</taxon>
        <taxon>Streptomycetaceae</taxon>
        <taxon>Streptomyces</taxon>
    </lineage>
</organism>
<name>A0A918X5A7_9ACTN</name>